<dbReference type="EMBL" id="GL732525">
    <property type="protein sequence ID" value="EFX88568.1"/>
    <property type="molecule type" value="Genomic_DNA"/>
</dbReference>
<proteinExistence type="predicted"/>
<sequence>MALNCSLVVSFALMRFPRRRDPRDFDPFAREEDSFDSPSPRDPPSPTTEKEKTTTSKSSCESSPADAVVSLSPTGTSSSVRQVYNNREDDAIAQGRQKSNTDRSS</sequence>
<dbReference type="HOGENOM" id="CLU_2239275_0_0_1"/>
<gene>
    <name evidence="2" type="ORF">DAPPUDRAFT_233726</name>
</gene>
<evidence type="ECO:0000313" key="3">
    <source>
        <dbReference type="Proteomes" id="UP000000305"/>
    </source>
</evidence>
<organism evidence="2 3">
    <name type="scientific">Daphnia pulex</name>
    <name type="common">Water flea</name>
    <dbReference type="NCBI Taxonomy" id="6669"/>
    <lineage>
        <taxon>Eukaryota</taxon>
        <taxon>Metazoa</taxon>
        <taxon>Ecdysozoa</taxon>
        <taxon>Arthropoda</taxon>
        <taxon>Crustacea</taxon>
        <taxon>Branchiopoda</taxon>
        <taxon>Diplostraca</taxon>
        <taxon>Cladocera</taxon>
        <taxon>Anomopoda</taxon>
        <taxon>Daphniidae</taxon>
        <taxon>Daphnia</taxon>
    </lineage>
</organism>
<name>E9FVJ9_DAPPU</name>
<feature type="compositionally biased region" description="Low complexity" evidence="1">
    <location>
        <begin position="55"/>
        <end position="64"/>
    </location>
</feature>
<feature type="region of interest" description="Disordered" evidence="1">
    <location>
        <begin position="19"/>
        <end position="105"/>
    </location>
</feature>
<dbReference type="AlphaFoldDB" id="E9FVJ9"/>
<dbReference type="Proteomes" id="UP000000305">
    <property type="component" value="Unassembled WGS sequence"/>
</dbReference>
<accession>E9FVJ9</accession>
<feature type="compositionally biased region" description="Polar residues" evidence="1">
    <location>
        <begin position="71"/>
        <end position="85"/>
    </location>
</feature>
<dbReference type="KEGG" id="dpx:DAPPUDRAFT_233726"/>
<reference evidence="2 3" key="1">
    <citation type="journal article" date="2011" name="Science">
        <title>The ecoresponsive genome of Daphnia pulex.</title>
        <authorList>
            <person name="Colbourne J.K."/>
            <person name="Pfrender M.E."/>
            <person name="Gilbert D."/>
            <person name="Thomas W.K."/>
            <person name="Tucker A."/>
            <person name="Oakley T.H."/>
            <person name="Tokishita S."/>
            <person name="Aerts A."/>
            <person name="Arnold G.J."/>
            <person name="Basu M.K."/>
            <person name="Bauer D.J."/>
            <person name="Caceres C.E."/>
            <person name="Carmel L."/>
            <person name="Casola C."/>
            <person name="Choi J.H."/>
            <person name="Detter J.C."/>
            <person name="Dong Q."/>
            <person name="Dusheyko S."/>
            <person name="Eads B.D."/>
            <person name="Frohlich T."/>
            <person name="Geiler-Samerotte K.A."/>
            <person name="Gerlach D."/>
            <person name="Hatcher P."/>
            <person name="Jogdeo S."/>
            <person name="Krijgsveld J."/>
            <person name="Kriventseva E.V."/>
            <person name="Kultz D."/>
            <person name="Laforsch C."/>
            <person name="Lindquist E."/>
            <person name="Lopez J."/>
            <person name="Manak J.R."/>
            <person name="Muller J."/>
            <person name="Pangilinan J."/>
            <person name="Patwardhan R.P."/>
            <person name="Pitluck S."/>
            <person name="Pritham E.J."/>
            <person name="Rechtsteiner A."/>
            <person name="Rho M."/>
            <person name="Rogozin I.B."/>
            <person name="Sakarya O."/>
            <person name="Salamov A."/>
            <person name="Schaack S."/>
            <person name="Shapiro H."/>
            <person name="Shiga Y."/>
            <person name="Skalitzky C."/>
            <person name="Smith Z."/>
            <person name="Souvorov A."/>
            <person name="Sung W."/>
            <person name="Tang Z."/>
            <person name="Tsuchiya D."/>
            <person name="Tu H."/>
            <person name="Vos H."/>
            <person name="Wang M."/>
            <person name="Wolf Y.I."/>
            <person name="Yamagata H."/>
            <person name="Yamada T."/>
            <person name="Ye Y."/>
            <person name="Shaw J.R."/>
            <person name="Andrews J."/>
            <person name="Crease T.J."/>
            <person name="Tang H."/>
            <person name="Lucas S.M."/>
            <person name="Robertson H.M."/>
            <person name="Bork P."/>
            <person name="Koonin E.V."/>
            <person name="Zdobnov E.M."/>
            <person name="Grigoriev I.V."/>
            <person name="Lynch M."/>
            <person name="Boore J.L."/>
        </authorList>
    </citation>
    <scope>NUCLEOTIDE SEQUENCE [LARGE SCALE GENOMIC DNA]</scope>
</reference>
<evidence type="ECO:0000256" key="1">
    <source>
        <dbReference type="SAM" id="MobiDB-lite"/>
    </source>
</evidence>
<dbReference type="InParanoid" id="E9FVJ9"/>
<keyword evidence="3" id="KW-1185">Reference proteome</keyword>
<feature type="compositionally biased region" description="Basic and acidic residues" evidence="1">
    <location>
        <begin position="19"/>
        <end position="32"/>
    </location>
</feature>
<evidence type="ECO:0000313" key="2">
    <source>
        <dbReference type="EMBL" id="EFX88568.1"/>
    </source>
</evidence>
<protein>
    <submittedName>
        <fullName evidence="2">Uncharacterized protein</fullName>
    </submittedName>
</protein>